<dbReference type="AlphaFoldDB" id="A0A1G7XZG2"/>
<organism evidence="1 2">
    <name type="scientific">Vibrio xiamenensis</name>
    <dbReference type="NCBI Taxonomy" id="861298"/>
    <lineage>
        <taxon>Bacteria</taxon>
        <taxon>Pseudomonadati</taxon>
        <taxon>Pseudomonadota</taxon>
        <taxon>Gammaproteobacteria</taxon>
        <taxon>Vibrionales</taxon>
        <taxon>Vibrionaceae</taxon>
        <taxon>Vibrio</taxon>
    </lineage>
</organism>
<evidence type="ECO:0000313" key="1">
    <source>
        <dbReference type="EMBL" id="SDG89569.1"/>
    </source>
</evidence>
<sequence>MNISLEVDTGSEGRERVNMACLKRYLIPCLTVNVRQQNGGYSYD</sequence>
<dbReference type="Proteomes" id="UP000198854">
    <property type="component" value="Unassembled WGS sequence"/>
</dbReference>
<name>A0A1G7XZG2_9VIBR</name>
<protein>
    <submittedName>
        <fullName evidence="1">Uncharacterized protein</fullName>
    </submittedName>
</protein>
<evidence type="ECO:0000313" key="2">
    <source>
        <dbReference type="Proteomes" id="UP000198854"/>
    </source>
</evidence>
<reference evidence="1 2" key="1">
    <citation type="submission" date="2016-10" db="EMBL/GenBank/DDBJ databases">
        <authorList>
            <person name="de Groot N.N."/>
        </authorList>
    </citation>
    <scope>NUCLEOTIDE SEQUENCE [LARGE SCALE GENOMIC DNA]</scope>
    <source>
        <strain evidence="1 2">CGMCC 1.10228</strain>
    </source>
</reference>
<keyword evidence="2" id="KW-1185">Reference proteome</keyword>
<dbReference type="EMBL" id="FNDD01000004">
    <property type="protein sequence ID" value="SDG89569.1"/>
    <property type="molecule type" value="Genomic_DNA"/>
</dbReference>
<accession>A0A1G7XZG2</accession>
<gene>
    <name evidence="1" type="ORF">SAMN04488136_104126</name>
</gene>
<proteinExistence type="predicted"/>